<evidence type="ECO:0000256" key="1">
    <source>
        <dbReference type="PROSITE-ProRule" id="PRU00023"/>
    </source>
</evidence>
<evidence type="ECO:0008006" key="6">
    <source>
        <dbReference type="Google" id="ProtNLM"/>
    </source>
</evidence>
<accession>A0A8H5ZCD7</accession>
<dbReference type="AlphaFoldDB" id="A0A8H5ZCD7"/>
<keyword evidence="1" id="KW-0040">ANK repeat</keyword>
<dbReference type="InterPro" id="IPR058525">
    <property type="entry name" value="DUF8212"/>
</dbReference>
<dbReference type="InterPro" id="IPR036770">
    <property type="entry name" value="Ankyrin_rpt-contain_sf"/>
</dbReference>
<dbReference type="SMART" id="SM00248">
    <property type="entry name" value="ANK"/>
    <property type="match status" value="12"/>
</dbReference>
<feature type="repeat" description="ANK" evidence="1">
    <location>
        <begin position="735"/>
        <end position="757"/>
    </location>
</feature>
<dbReference type="Pfam" id="PF26640">
    <property type="entry name" value="DUF8212"/>
    <property type="match status" value="1"/>
</dbReference>
<comment type="caution">
    <text evidence="4">The sequence shown here is derived from an EMBL/GenBank/DDBJ whole genome shotgun (WGS) entry which is preliminary data.</text>
</comment>
<gene>
    <name evidence="4" type="ORF">GGP41_004773</name>
</gene>
<dbReference type="PROSITE" id="PS50297">
    <property type="entry name" value="ANK_REP_REGION"/>
    <property type="match status" value="5"/>
</dbReference>
<dbReference type="EMBL" id="WNKQ01000015">
    <property type="protein sequence ID" value="KAF5846756.1"/>
    <property type="molecule type" value="Genomic_DNA"/>
</dbReference>
<dbReference type="Gene3D" id="1.25.40.20">
    <property type="entry name" value="Ankyrin repeat-containing domain"/>
    <property type="match status" value="4"/>
</dbReference>
<organism evidence="4 5">
    <name type="scientific">Cochliobolus sativus</name>
    <name type="common">Common root rot and spot blotch fungus</name>
    <name type="synonym">Bipolaris sorokiniana</name>
    <dbReference type="NCBI Taxonomy" id="45130"/>
    <lineage>
        <taxon>Eukaryota</taxon>
        <taxon>Fungi</taxon>
        <taxon>Dikarya</taxon>
        <taxon>Ascomycota</taxon>
        <taxon>Pezizomycotina</taxon>
        <taxon>Dothideomycetes</taxon>
        <taxon>Pleosporomycetidae</taxon>
        <taxon>Pleosporales</taxon>
        <taxon>Pleosporineae</taxon>
        <taxon>Pleosporaceae</taxon>
        <taxon>Bipolaris</taxon>
    </lineage>
</organism>
<feature type="repeat" description="ANK" evidence="1">
    <location>
        <begin position="474"/>
        <end position="507"/>
    </location>
</feature>
<evidence type="ECO:0000313" key="4">
    <source>
        <dbReference type="EMBL" id="KAF5846756.1"/>
    </source>
</evidence>
<evidence type="ECO:0000259" key="2">
    <source>
        <dbReference type="Pfam" id="PF06985"/>
    </source>
</evidence>
<evidence type="ECO:0000259" key="3">
    <source>
        <dbReference type="Pfam" id="PF26640"/>
    </source>
</evidence>
<feature type="domain" description="Heterokaryon incompatibility" evidence="2">
    <location>
        <begin position="25"/>
        <end position="111"/>
    </location>
</feature>
<dbReference type="Pfam" id="PF06985">
    <property type="entry name" value="HET"/>
    <property type="match status" value="1"/>
</dbReference>
<feature type="domain" description="DUF8212" evidence="3">
    <location>
        <begin position="220"/>
        <end position="246"/>
    </location>
</feature>
<dbReference type="Pfam" id="PF00023">
    <property type="entry name" value="Ank"/>
    <property type="match status" value="2"/>
</dbReference>
<feature type="repeat" description="ANK" evidence="1">
    <location>
        <begin position="440"/>
        <end position="460"/>
    </location>
</feature>
<sequence length="801" mass="89116">MRLLQIHGSDKLSLVELLPDNLPPYAILSHTWGPPNEEVTYQDFLDGKGKEKIGYRKLIRCGQQAAQDGFQYFWVDTCCIDKTSSAELSEAINSMYSWYQLADVCYAYLADIGPKDSFTTSKWFTRGWTLQELLAPEEMIFFDEKWFLLGTRAGLREQIFQRTQIPVNVLSQAEPLEHFSAAQRMSWAAERKTTRIEDIAYCLLGIFNINMPLIYGEGENAFIRLQEEILKISDDHSIFAWRSTDDRGGCLATSPASFRKSGNIVQCVTLDRSYDPVILSGKGVHLNVRFMGIGHDKLGCAKLDCHEQGSGDERISIYVRDMNLTMKQLKRVKSNEFAQTNFEDFISSRGNESIVRMLLNHTGIDINPRDILGRTPTWWAAIDGHRAVVRLLLETSKVKVNLPNDNGSTPLFVAADAGHLEIVELLLTMHGIDANAKDKNGLTPLFVAVRAGHVEIVRLLSKIHGIDANAENKNGSTLLSVAVQSGNQAIVGLLLRVNGIDVNRRDKNWSTLLIWATKTVLDSAVVEDHSGKLDDMIAIIRLLLKMGKANSNIRDGDGRTSFSYLAAAKDERIEPICEFLVREIILNENSSLDQDGNSPLLAAILASELPVIKLLLKAGGVNVNFKNKDGLSPLLAAVFVRRDAVVVKLLLRKAEIEVNIRDNHGRTPISRLANYTYNTGYDMAKLLLKAPSIQLDSKDRHGRTPLSWAAASGNIEMVKSLLGASNVNVNSQDNNGRTPLSWAASSNSYDIVQVLLRMPDTDANLKDHDGRTPLSWAIRSAGQGTIEALKRQTDSRRFMAQ</sequence>
<dbReference type="InterPro" id="IPR010730">
    <property type="entry name" value="HET"/>
</dbReference>
<feature type="repeat" description="ANK" evidence="1">
    <location>
        <begin position="701"/>
        <end position="734"/>
    </location>
</feature>
<dbReference type="InterPro" id="IPR002110">
    <property type="entry name" value="Ankyrin_rpt"/>
</dbReference>
<protein>
    <recommendedName>
        <fullName evidence="6">Heterokaryon incompatibility domain-containing protein</fullName>
    </recommendedName>
</protein>
<feature type="repeat" description="ANK" evidence="1">
    <location>
        <begin position="406"/>
        <end position="439"/>
    </location>
</feature>
<reference evidence="4" key="1">
    <citation type="submission" date="2019-11" db="EMBL/GenBank/DDBJ databases">
        <title>Bipolaris sorokiniana Genome sequencing.</title>
        <authorList>
            <person name="Wang H."/>
        </authorList>
    </citation>
    <scope>NUCLEOTIDE SEQUENCE</scope>
</reference>
<dbReference type="PROSITE" id="PS50088">
    <property type="entry name" value="ANK_REPEAT"/>
    <property type="match status" value="6"/>
</dbReference>
<name>A0A8H5ZCD7_COCSA</name>
<dbReference type="Proteomes" id="UP000624244">
    <property type="component" value="Unassembled WGS sequence"/>
</dbReference>
<dbReference type="PANTHER" id="PTHR10622">
    <property type="entry name" value="HET DOMAIN-CONTAINING PROTEIN"/>
    <property type="match status" value="1"/>
</dbReference>
<proteinExistence type="predicted"/>
<dbReference type="PANTHER" id="PTHR10622:SF10">
    <property type="entry name" value="HET DOMAIN-CONTAINING PROTEIN"/>
    <property type="match status" value="1"/>
</dbReference>
<dbReference type="SUPFAM" id="SSF48403">
    <property type="entry name" value="Ankyrin repeat"/>
    <property type="match status" value="2"/>
</dbReference>
<evidence type="ECO:0000313" key="5">
    <source>
        <dbReference type="Proteomes" id="UP000624244"/>
    </source>
</evidence>
<dbReference type="Pfam" id="PF12796">
    <property type="entry name" value="Ank_2"/>
    <property type="match status" value="3"/>
</dbReference>
<feature type="repeat" description="ANK" evidence="1">
    <location>
        <begin position="595"/>
        <end position="619"/>
    </location>
</feature>